<dbReference type="EMBL" id="NBXA01000005">
    <property type="protein sequence ID" value="RFA15939.1"/>
    <property type="molecule type" value="Genomic_DNA"/>
</dbReference>
<keyword evidence="1" id="KW-1133">Transmembrane helix</keyword>
<dbReference type="AlphaFoldDB" id="A0A3E0W2D4"/>
<feature type="transmembrane region" description="Helical" evidence="1">
    <location>
        <begin position="58"/>
        <end position="80"/>
    </location>
</feature>
<keyword evidence="1" id="KW-0812">Transmembrane</keyword>
<organism evidence="2 3">
    <name type="scientific">Subtercola boreus</name>
    <dbReference type="NCBI Taxonomy" id="120213"/>
    <lineage>
        <taxon>Bacteria</taxon>
        <taxon>Bacillati</taxon>
        <taxon>Actinomycetota</taxon>
        <taxon>Actinomycetes</taxon>
        <taxon>Micrococcales</taxon>
        <taxon>Microbacteriaceae</taxon>
        <taxon>Subtercola</taxon>
    </lineage>
</organism>
<dbReference type="OrthoDB" id="5126409at2"/>
<feature type="transmembrane region" description="Helical" evidence="1">
    <location>
        <begin position="87"/>
        <end position="108"/>
    </location>
</feature>
<dbReference type="RefSeq" id="WP_116281786.1">
    <property type="nucleotide sequence ID" value="NZ_NBXA01000005.1"/>
</dbReference>
<accession>A0A3E0W2D4</accession>
<evidence type="ECO:0000313" key="3">
    <source>
        <dbReference type="Proteomes" id="UP000256709"/>
    </source>
</evidence>
<dbReference type="Proteomes" id="UP000256709">
    <property type="component" value="Unassembled WGS sequence"/>
</dbReference>
<keyword evidence="1" id="KW-0472">Membrane</keyword>
<gene>
    <name evidence="2" type="ORF">B7R21_03025</name>
</gene>
<evidence type="ECO:0000313" key="2">
    <source>
        <dbReference type="EMBL" id="RFA15939.1"/>
    </source>
</evidence>
<comment type="caution">
    <text evidence="2">The sequence shown here is derived from an EMBL/GenBank/DDBJ whole genome shotgun (WGS) entry which is preliminary data.</text>
</comment>
<protein>
    <submittedName>
        <fullName evidence="2">Uncharacterized protein</fullName>
    </submittedName>
</protein>
<reference evidence="2 3" key="1">
    <citation type="submission" date="2017-04" db="EMBL/GenBank/DDBJ databases">
        <title>Comparative genome analysis of Subtercola boreus.</title>
        <authorList>
            <person name="Cho Y.-J."/>
            <person name="Cho A."/>
            <person name="Kim O.-S."/>
            <person name="Lee J.-I."/>
        </authorList>
    </citation>
    <scope>NUCLEOTIDE SEQUENCE [LARGE SCALE GENOMIC DNA]</scope>
    <source>
        <strain evidence="2 3">P27444</strain>
    </source>
</reference>
<feature type="transmembrane region" description="Helical" evidence="1">
    <location>
        <begin position="21"/>
        <end position="46"/>
    </location>
</feature>
<evidence type="ECO:0000256" key="1">
    <source>
        <dbReference type="SAM" id="Phobius"/>
    </source>
</evidence>
<sequence length="135" mass="13921">MRSHAVGTGRRRRPRSVWAALITGLVLCIVIVAGVLLPVLGLIGAADATTIGALNVPVGAITASIVISYLVALGFLALAFISRVGALAWIAATAAVIATLVGSLWPLVATALSSVNQVENVIPFIQNLITQVMNR</sequence>
<proteinExistence type="predicted"/>
<name>A0A3E0W2D4_9MICO</name>